<evidence type="ECO:0000313" key="2">
    <source>
        <dbReference type="EMBL" id="TQV85783.1"/>
    </source>
</evidence>
<keyword evidence="3" id="KW-1185">Reference proteome</keyword>
<feature type="compositionally biased region" description="Low complexity" evidence="1">
    <location>
        <begin position="32"/>
        <end position="42"/>
    </location>
</feature>
<dbReference type="Proteomes" id="UP000315439">
    <property type="component" value="Unassembled WGS sequence"/>
</dbReference>
<name>A0A545U8Q2_9GAMM</name>
<protein>
    <submittedName>
        <fullName evidence="2">Uncharacterized protein</fullName>
    </submittedName>
</protein>
<organism evidence="2 3">
    <name type="scientific">Aliikangiella coralliicola</name>
    <dbReference type="NCBI Taxonomy" id="2592383"/>
    <lineage>
        <taxon>Bacteria</taxon>
        <taxon>Pseudomonadati</taxon>
        <taxon>Pseudomonadota</taxon>
        <taxon>Gammaproteobacteria</taxon>
        <taxon>Oceanospirillales</taxon>
        <taxon>Pleioneaceae</taxon>
        <taxon>Aliikangiella</taxon>
    </lineage>
</organism>
<feature type="compositionally biased region" description="Basic and acidic residues" evidence="1">
    <location>
        <begin position="43"/>
        <end position="54"/>
    </location>
</feature>
<dbReference type="RefSeq" id="WP_142932702.1">
    <property type="nucleotide sequence ID" value="NZ_ML660167.1"/>
</dbReference>
<feature type="compositionally biased region" description="Polar residues" evidence="1">
    <location>
        <begin position="106"/>
        <end position="117"/>
    </location>
</feature>
<dbReference type="EMBL" id="VIKS01000011">
    <property type="protein sequence ID" value="TQV85783.1"/>
    <property type="molecule type" value="Genomic_DNA"/>
</dbReference>
<gene>
    <name evidence="2" type="ORF">FLL46_17820</name>
</gene>
<feature type="region of interest" description="Disordered" evidence="1">
    <location>
        <begin position="1"/>
        <end position="135"/>
    </location>
</feature>
<evidence type="ECO:0000313" key="3">
    <source>
        <dbReference type="Proteomes" id="UP000315439"/>
    </source>
</evidence>
<dbReference type="AlphaFoldDB" id="A0A545U8Q2"/>
<sequence>MINIGDISKPSVSESPVKPKRSKQGVAKLEETTALEAASKTTVLEKRPPDDGYPKKKRQKRAISDEKNKLSDSEKDSSLEGEEPVSGAVYHGRSEQMETLSEENRTQPNKPSPGEQNTYDKRGRKTPQTRVDIKV</sequence>
<evidence type="ECO:0000256" key="1">
    <source>
        <dbReference type="SAM" id="MobiDB-lite"/>
    </source>
</evidence>
<reference evidence="2 3" key="1">
    <citation type="submission" date="2019-07" db="EMBL/GenBank/DDBJ databases">
        <title>Draft genome for Aliikangiella sp. M105.</title>
        <authorList>
            <person name="Wang G."/>
        </authorList>
    </citation>
    <scope>NUCLEOTIDE SEQUENCE [LARGE SCALE GENOMIC DNA]</scope>
    <source>
        <strain evidence="2 3">M105</strain>
    </source>
</reference>
<proteinExistence type="predicted"/>
<feature type="compositionally biased region" description="Basic and acidic residues" evidence="1">
    <location>
        <begin position="62"/>
        <end position="78"/>
    </location>
</feature>
<comment type="caution">
    <text evidence="2">The sequence shown here is derived from an EMBL/GenBank/DDBJ whole genome shotgun (WGS) entry which is preliminary data.</text>
</comment>
<accession>A0A545U8Q2</accession>